<keyword evidence="4" id="KW-1185">Reference proteome</keyword>
<dbReference type="RefSeq" id="WP_261734910.1">
    <property type="nucleotide sequence ID" value="NZ_JAODOQ010000003.1"/>
</dbReference>
<comment type="caution">
    <text evidence="3">The sequence shown here is derived from an EMBL/GenBank/DDBJ whole genome shotgun (WGS) entry which is preliminary data.</text>
</comment>
<proteinExistence type="predicted"/>
<dbReference type="EMBL" id="JAODOQ010000003">
    <property type="protein sequence ID" value="MCT8988667.1"/>
    <property type="molecule type" value="Genomic_DNA"/>
</dbReference>
<organism evidence="3 4">
    <name type="scientific">Shewanella phaeophyticola</name>
    <dbReference type="NCBI Taxonomy" id="2978345"/>
    <lineage>
        <taxon>Bacteria</taxon>
        <taxon>Pseudomonadati</taxon>
        <taxon>Pseudomonadota</taxon>
        <taxon>Gammaproteobacteria</taxon>
        <taxon>Alteromonadales</taxon>
        <taxon>Shewanellaceae</taxon>
        <taxon>Shewanella</taxon>
    </lineage>
</organism>
<evidence type="ECO:0000256" key="1">
    <source>
        <dbReference type="SAM" id="MobiDB-lite"/>
    </source>
</evidence>
<name>A0ABT2P7Q1_9GAMM</name>
<dbReference type="EMBL" id="JAODOQ010000003">
    <property type="protein sequence ID" value="MCT8988677.1"/>
    <property type="molecule type" value="Genomic_DNA"/>
</dbReference>
<evidence type="ECO:0000313" key="3">
    <source>
        <dbReference type="EMBL" id="MCT8988677.1"/>
    </source>
</evidence>
<accession>A0ABT2P7Q1</accession>
<feature type="region of interest" description="Disordered" evidence="1">
    <location>
        <begin position="1"/>
        <end position="21"/>
    </location>
</feature>
<evidence type="ECO:0000313" key="4">
    <source>
        <dbReference type="Proteomes" id="UP001431192"/>
    </source>
</evidence>
<dbReference type="Proteomes" id="UP001431192">
    <property type="component" value="Unassembled WGS sequence"/>
</dbReference>
<sequence length="83" mass="9377">MEKKQHGGARPGAGRKTKYESTVVMRVPEKYRGAIKALISHLDATDMVDKNYSAVESEAVYLRSLQDKKQHITFITEPLKSEI</sequence>
<evidence type="ECO:0000313" key="2">
    <source>
        <dbReference type="EMBL" id="MCT8988667.1"/>
    </source>
</evidence>
<protein>
    <submittedName>
        <fullName evidence="3">Uncharacterized protein</fullName>
    </submittedName>
</protein>
<gene>
    <name evidence="2" type="ORF">N4T56_22260</name>
    <name evidence="3" type="ORF">N4T56_22310</name>
</gene>
<reference evidence="3" key="1">
    <citation type="submission" date="2022-09" db="EMBL/GenBank/DDBJ databases">
        <title>Shewanella sp. KJ10-1 sp.nov, isolated from marine algae.</title>
        <authorList>
            <person name="Butt M."/>
            <person name="Lee J.K."/>
            <person name="Kim J.M."/>
            <person name="Choi D.G."/>
        </authorList>
    </citation>
    <scope>NUCLEOTIDE SEQUENCE</scope>
    <source>
        <strain evidence="3">KJ10-1</strain>
    </source>
</reference>